<dbReference type="PIRSF" id="PIRSF004750">
    <property type="entry name" value="Nitrile_oxidored_YqcD_prd"/>
    <property type="match status" value="1"/>
</dbReference>
<dbReference type="PANTHER" id="PTHR34354">
    <property type="entry name" value="NADPH-DEPENDENT 7-CYANO-7-DEAZAGUANINE REDUCTASE"/>
    <property type="match status" value="1"/>
</dbReference>
<dbReference type="Pfam" id="PF14819">
    <property type="entry name" value="QueF_N"/>
    <property type="match status" value="1"/>
</dbReference>
<reference evidence="7 8" key="1">
    <citation type="journal article" date="2017" name="Front. Microbiol.">
        <title>Genome of Ca. Pandoraea novymonadis, an Endosymbiotic Bacterium of the Trypanosomatid Novymonas esmeraldas.</title>
        <authorList>
            <person name="Kostygov A.Y."/>
            <person name="Butenko A."/>
            <person name="Nenarokova A."/>
            <person name="Tashyreva D."/>
            <person name="Flegontov P."/>
            <person name="Lukes J."/>
            <person name="Yurchenko V."/>
        </authorList>
    </citation>
    <scope>NUCLEOTIDE SEQUENCE [LARGE SCALE GENOMIC DNA]</scope>
    <source>
        <strain evidence="7 8">E262</strain>
    </source>
</reference>
<dbReference type="HAMAP" id="MF_00817">
    <property type="entry name" value="QueF_type2"/>
    <property type="match status" value="1"/>
</dbReference>
<dbReference type="SUPFAM" id="SSF55620">
    <property type="entry name" value="Tetrahydrobiopterin biosynthesis enzymes-like"/>
    <property type="match status" value="1"/>
</dbReference>
<dbReference type="EC" id="1.7.1.13" evidence="5"/>
<dbReference type="Gene3D" id="3.30.1130.10">
    <property type="match status" value="2"/>
</dbReference>
<evidence type="ECO:0000259" key="6">
    <source>
        <dbReference type="Pfam" id="PF14819"/>
    </source>
</evidence>
<evidence type="ECO:0000256" key="4">
    <source>
        <dbReference type="ARBA" id="ARBA00023002"/>
    </source>
</evidence>
<comment type="subunit">
    <text evidence="5">Homodimer.</text>
</comment>
<protein>
    <recommendedName>
        <fullName evidence="5">NADPH-dependent 7-cyano-7-deazaguanine reductase</fullName>
        <ecNumber evidence="5">1.7.1.13</ecNumber>
    </recommendedName>
    <alternativeName>
        <fullName evidence="5">7-cyano-7-carbaguanine reductase</fullName>
    </alternativeName>
    <alternativeName>
        <fullName evidence="5">NADPH-dependent nitrile oxidoreductase</fullName>
    </alternativeName>
    <alternativeName>
        <fullName evidence="5">PreQ(0) reductase</fullName>
    </alternativeName>
</protein>
<organism evidence="7 8">
    <name type="scientific">Candidatus Pandoraea novymonadis</name>
    <dbReference type="NCBI Taxonomy" id="1808959"/>
    <lineage>
        <taxon>Bacteria</taxon>
        <taxon>Pseudomonadati</taxon>
        <taxon>Pseudomonadota</taxon>
        <taxon>Betaproteobacteria</taxon>
        <taxon>Burkholderiales</taxon>
        <taxon>Burkholderiaceae</taxon>
        <taxon>Pandoraea</taxon>
    </lineage>
</organism>
<evidence type="ECO:0000313" key="7">
    <source>
        <dbReference type="EMBL" id="PSB92336.1"/>
    </source>
</evidence>
<keyword evidence="2 5" id="KW-0671">Queuosine biosynthesis</keyword>
<comment type="pathway">
    <text evidence="5">tRNA modification; tRNA-queuosine biosynthesis.</text>
</comment>
<evidence type="ECO:0000256" key="1">
    <source>
        <dbReference type="ARBA" id="ARBA00022490"/>
    </source>
</evidence>
<dbReference type="InterPro" id="IPR029500">
    <property type="entry name" value="QueF"/>
</dbReference>
<feature type="active site" description="Proton donor" evidence="5">
    <location>
        <position position="188"/>
    </location>
</feature>
<evidence type="ECO:0000256" key="3">
    <source>
        <dbReference type="ARBA" id="ARBA00022857"/>
    </source>
</evidence>
<name>A0ABX5FF98_9BURK</name>
<evidence type="ECO:0000313" key="8">
    <source>
        <dbReference type="Proteomes" id="UP000242660"/>
    </source>
</evidence>
<dbReference type="InterPro" id="IPR016428">
    <property type="entry name" value="QueF_type2"/>
</dbReference>
<keyword evidence="3 5" id="KW-0521">NADP</keyword>
<accession>A0ABX5FF98</accession>
<dbReference type="PANTHER" id="PTHR34354:SF1">
    <property type="entry name" value="NADPH-DEPENDENT 7-CYANO-7-DEAZAGUANINE REDUCTASE"/>
    <property type="match status" value="1"/>
</dbReference>
<dbReference type="EMBL" id="MUHY01000001">
    <property type="protein sequence ID" value="PSB92336.1"/>
    <property type="molecule type" value="Genomic_DNA"/>
</dbReference>
<proteinExistence type="inferred from homology"/>
<feature type="active site" description="Thioimide intermediate" evidence="5">
    <location>
        <position position="181"/>
    </location>
</feature>
<evidence type="ECO:0000256" key="5">
    <source>
        <dbReference type="HAMAP-Rule" id="MF_00817"/>
    </source>
</evidence>
<dbReference type="NCBIfam" id="TIGR03138">
    <property type="entry name" value="QueF"/>
    <property type="match status" value="1"/>
</dbReference>
<dbReference type="Proteomes" id="UP000242660">
    <property type="component" value="Unassembled WGS sequence"/>
</dbReference>
<dbReference type="Pfam" id="PF14489">
    <property type="entry name" value="QueF"/>
    <property type="match status" value="1"/>
</dbReference>
<feature type="domain" description="NADPH-dependent 7-cyano-7-deazaguanine reductase N-terminal" evidence="6">
    <location>
        <begin position="15"/>
        <end position="123"/>
    </location>
</feature>
<dbReference type="InterPro" id="IPR050084">
    <property type="entry name" value="NADPH_dep_7-cyano-7-deazaG_red"/>
</dbReference>
<evidence type="ECO:0000256" key="2">
    <source>
        <dbReference type="ARBA" id="ARBA00022785"/>
    </source>
</evidence>
<keyword evidence="4 5" id="KW-0560">Oxidoreductase</keyword>
<keyword evidence="8" id="KW-1185">Reference proteome</keyword>
<dbReference type="InterPro" id="IPR029139">
    <property type="entry name" value="QueF_N"/>
</dbReference>
<sequence>MTPEKSPLGKKIAHTEQYEPSLLFSISRDNARKEIGVPVKLPFFGADLWTAYELSWLNKKGKPQITIATLIVPADSPNIIESKSLKLYLCSFAQTKIDSNDTLRELLEHDLSKACGKSVQVQLTKQSDFRDIEFDKPDSLLLDDLDIETTIYKPDSSLLNTCTHKAPIEETLMSNLLKSNCPVTGQPDWGSVKIHYFGKPIDQKGLLKYIISFRQHTGFHEQCVEHIFIDIMRQCQPSKLSVYARYTRRGGLDINPFRTNFNVPLPKNKRTARQ</sequence>
<comment type="subcellular location">
    <subcellularLocation>
        <location evidence="5">Cytoplasm</location>
    </subcellularLocation>
</comment>
<gene>
    <name evidence="5 7" type="primary">queF</name>
    <name evidence="7" type="ORF">BZL35_00576</name>
</gene>
<feature type="binding site" evidence="5">
    <location>
        <begin position="220"/>
        <end position="221"/>
    </location>
    <ligand>
        <name>substrate</name>
    </ligand>
</feature>
<feature type="binding site" evidence="5">
    <location>
        <begin position="249"/>
        <end position="250"/>
    </location>
    <ligand>
        <name>NADPH</name>
        <dbReference type="ChEBI" id="CHEBI:57783"/>
    </ligand>
</feature>
<feature type="binding site" evidence="5">
    <location>
        <begin position="82"/>
        <end position="83"/>
    </location>
    <ligand>
        <name>NADPH</name>
        <dbReference type="ChEBI" id="CHEBI:57783"/>
    </ligand>
</feature>
<comment type="similarity">
    <text evidence="5">Belongs to the GTP cyclohydrolase I family. QueF type 2 subfamily.</text>
</comment>
<keyword evidence="1 5" id="KW-0963">Cytoplasm</keyword>
<comment type="function">
    <text evidence="5">Catalyzes the NADPH-dependent reduction of 7-cyano-7-deazaguanine (preQ0) to 7-aminomethyl-7-deazaguanine (preQ1).</text>
</comment>
<dbReference type="InterPro" id="IPR043133">
    <property type="entry name" value="GTP-CH-I_C/QueF"/>
</dbReference>
<dbReference type="RefSeq" id="WP_106182665.1">
    <property type="nucleotide sequence ID" value="NZ_MUHY01000001.1"/>
</dbReference>
<feature type="binding site" evidence="5">
    <location>
        <begin position="80"/>
        <end position="82"/>
    </location>
    <ligand>
        <name>substrate</name>
    </ligand>
</feature>
<comment type="catalytic activity">
    <reaction evidence="5">
        <text>7-aminomethyl-7-carbaguanine + 2 NADP(+) = 7-cyano-7-carbaguanine + 2 NADPH + 3 H(+)</text>
        <dbReference type="Rhea" id="RHEA:13409"/>
        <dbReference type="ChEBI" id="CHEBI:15378"/>
        <dbReference type="ChEBI" id="CHEBI:45075"/>
        <dbReference type="ChEBI" id="CHEBI:57783"/>
        <dbReference type="ChEBI" id="CHEBI:58349"/>
        <dbReference type="ChEBI" id="CHEBI:58703"/>
        <dbReference type="EC" id="1.7.1.13"/>
    </reaction>
</comment>
<comment type="caution">
    <text evidence="7">The sequence shown here is derived from an EMBL/GenBank/DDBJ whole genome shotgun (WGS) entry which is preliminary data.</text>
</comment>